<proteinExistence type="predicted"/>
<dbReference type="PANTHER" id="PTHR30108:SF7">
    <property type="entry name" value="3-POLYPRENYL-4-HYDROXYBENZOATE DECARBOXYLASE"/>
    <property type="match status" value="1"/>
</dbReference>
<dbReference type="Gene3D" id="3.40.1670.10">
    <property type="entry name" value="UbiD C-terminal domain-like"/>
    <property type="match status" value="1"/>
</dbReference>
<evidence type="ECO:0000259" key="1">
    <source>
        <dbReference type="Pfam" id="PF01977"/>
    </source>
</evidence>
<dbReference type="GO" id="GO:0005737">
    <property type="term" value="C:cytoplasm"/>
    <property type="evidence" value="ECO:0007669"/>
    <property type="project" value="TreeGrafter"/>
</dbReference>
<dbReference type="InterPro" id="IPR048304">
    <property type="entry name" value="UbiD_Rift_dom"/>
</dbReference>
<dbReference type="AlphaFoldDB" id="A0A1G9F5J5"/>
<gene>
    <name evidence="4" type="ORF">SAMN05216192_1573</name>
</gene>
<feature type="domain" description="3-octaprenyl-4-hydroxybenzoate carboxy-lyase-like N-terminal" evidence="2">
    <location>
        <begin position="10"/>
        <end position="86"/>
    </location>
</feature>
<keyword evidence="5" id="KW-1185">Reference proteome</keyword>
<dbReference type="Pfam" id="PF20695">
    <property type="entry name" value="UbiD_N"/>
    <property type="match status" value="1"/>
</dbReference>
<feature type="domain" description="3-octaprenyl-4-hydroxybenzoate carboxy-lyase-like Rift-related" evidence="1">
    <location>
        <begin position="118"/>
        <end position="299"/>
    </location>
</feature>
<dbReference type="STRING" id="1174501.SAMN05216192_1573"/>
<accession>A0A1G9F5J5</accession>
<protein>
    <submittedName>
        <fullName evidence="4">UbiD family decarboxylase</fullName>
    </submittedName>
</protein>
<dbReference type="SUPFAM" id="SSF143968">
    <property type="entry name" value="UbiD C-terminal domain-like"/>
    <property type="match status" value="2"/>
</dbReference>
<organism evidence="4 5">
    <name type="scientific">Paenibacillus typhae</name>
    <dbReference type="NCBI Taxonomy" id="1174501"/>
    <lineage>
        <taxon>Bacteria</taxon>
        <taxon>Bacillati</taxon>
        <taxon>Bacillota</taxon>
        <taxon>Bacilli</taxon>
        <taxon>Bacillales</taxon>
        <taxon>Paenibacillaceae</taxon>
        <taxon>Paenibacillus</taxon>
    </lineage>
</organism>
<dbReference type="InterPro" id="IPR049381">
    <property type="entry name" value="UbiD-like_C"/>
</dbReference>
<evidence type="ECO:0000259" key="2">
    <source>
        <dbReference type="Pfam" id="PF20695"/>
    </source>
</evidence>
<dbReference type="InterPro" id="IPR002830">
    <property type="entry name" value="UbiD"/>
</dbReference>
<name>A0A1G9F5J5_9BACL</name>
<sequence>MGYGNIRRWIEQLRKDKELAVIEAPVDPYLELPEIHRRVVREEGPALLFTNVKGTPFPVATNLFGTARRVDRAFGQRPEQLLKAVAGAAETLLPPSLPNMWKEKKLVVNLLKTGIKHVPQGEAPVLGVCRTSDPLSELPHVTSWQEAGGPYITLPLVYTESQTAPQKHSLGMHRLRLIDHSTASIDWNSHQGAELYHQEAEARGEALPVSVFIGGPPALIAAASASRTAWLPDLVLASLILGSRLQMVKDPLGGHSIPAEAEFALRGLVPPRTPLQQAPVMHVQRIWHRKDAVYPATIAVTPQEENFYLVDYLQQLLSPVHHLAIPSVNAFWTYSESGPNGLAAAVVQDSSPREALGTAFRILGDRQLSGSRLLLLTSEPAAFSDLPAILENVLERFNPATDLYVFGSGARLGEEHTESRPGPDSQAVLLGVGRAVRELPRTYSEGVLPGINEVIPYCGGCLAVSGASYEEDPELPVRLGAQLRRQQSAWPLVILTDHAADAVRTQSSFLWTVFTRFNPAEDIYAETEIRQHQLSYKLPIVIDARMKPGYEQEQTPCSSTLDLVDRNWKHYFQQ</sequence>
<dbReference type="SUPFAM" id="SSF50475">
    <property type="entry name" value="FMN-binding split barrel"/>
    <property type="match status" value="1"/>
</dbReference>
<dbReference type="InterPro" id="IPR049383">
    <property type="entry name" value="UbiD-like_N"/>
</dbReference>
<evidence type="ECO:0000259" key="3">
    <source>
        <dbReference type="Pfam" id="PF20696"/>
    </source>
</evidence>
<dbReference type="RefSeq" id="WP_090719491.1">
    <property type="nucleotide sequence ID" value="NZ_CBCSKY010000029.1"/>
</dbReference>
<dbReference type="GO" id="GO:0016831">
    <property type="term" value="F:carboxy-lyase activity"/>
    <property type="evidence" value="ECO:0007669"/>
    <property type="project" value="InterPro"/>
</dbReference>
<dbReference type="PANTHER" id="PTHR30108">
    <property type="entry name" value="3-OCTAPRENYL-4-HYDROXYBENZOATE CARBOXY-LYASE-RELATED"/>
    <property type="match status" value="1"/>
</dbReference>
<dbReference type="Pfam" id="PF01977">
    <property type="entry name" value="UbiD"/>
    <property type="match status" value="1"/>
</dbReference>
<feature type="domain" description="3-octaprenyl-4-hydroxybenzoate carboxy-lyase-like C-terminal" evidence="3">
    <location>
        <begin position="309"/>
        <end position="408"/>
    </location>
</feature>
<dbReference type="Pfam" id="PF20696">
    <property type="entry name" value="UbiD_C"/>
    <property type="match status" value="1"/>
</dbReference>
<dbReference type="Proteomes" id="UP000199050">
    <property type="component" value="Unassembled WGS sequence"/>
</dbReference>
<evidence type="ECO:0000313" key="5">
    <source>
        <dbReference type="Proteomes" id="UP000199050"/>
    </source>
</evidence>
<evidence type="ECO:0000313" key="4">
    <source>
        <dbReference type="EMBL" id="SDK83610.1"/>
    </source>
</evidence>
<reference evidence="5" key="1">
    <citation type="submission" date="2016-10" db="EMBL/GenBank/DDBJ databases">
        <authorList>
            <person name="Varghese N."/>
            <person name="Submissions S."/>
        </authorList>
    </citation>
    <scope>NUCLEOTIDE SEQUENCE [LARGE SCALE GENOMIC DNA]</scope>
    <source>
        <strain evidence="5">CGMCC 1.11012</strain>
    </source>
</reference>
<dbReference type="OrthoDB" id="9809841at2"/>
<dbReference type="EMBL" id="FNDX01000057">
    <property type="protein sequence ID" value="SDK83610.1"/>
    <property type="molecule type" value="Genomic_DNA"/>
</dbReference>